<dbReference type="InterPro" id="IPR036388">
    <property type="entry name" value="WH-like_DNA-bd_sf"/>
</dbReference>
<dbReference type="SUPFAM" id="SSF53155">
    <property type="entry name" value="Methylated DNA-protein cysteine methyltransferase domain"/>
    <property type="match status" value="1"/>
</dbReference>
<dbReference type="Gene3D" id="1.10.10.10">
    <property type="entry name" value="Winged helix-like DNA-binding domain superfamily/Winged helix DNA-binding domain"/>
    <property type="match status" value="1"/>
</dbReference>
<dbReference type="InterPro" id="IPR036217">
    <property type="entry name" value="MethylDNA_cys_MeTrfase_DNAb"/>
</dbReference>
<dbReference type="FunFam" id="1.10.10.10:FF:000214">
    <property type="entry name" value="Methylated-DNA--protein-cysteine methyltransferase"/>
    <property type="match status" value="1"/>
</dbReference>
<evidence type="ECO:0000313" key="12">
    <source>
        <dbReference type="Proteomes" id="UP000319746"/>
    </source>
</evidence>
<evidence type="ECO:0000256" key="2">
    <source>
        <dbReference type="ARBA" id="ARBA00008711"/>
    </source>
</evidence>
<comment type="caution">
    <text evidence="11">The sequence shown here is derived from an EMBL/GenBank/DDBJ whole genome shotgun (WGS) entry which is preliminary data.</text>
</comment>
<evidence type="ECO:0000313" key="11">
    <source>
        <dbReference type="EMBL" id="TQL71254.1"/>
    </source>
</evidence>
<gene>
    <name evidence="11" type="ORF">FB556_1727</name>
</gene>
<comment type="catalytic activity">
    <reaction evidence="1">
        <text>a 4-O-methyl-thymidine in DNA + L-cysteinyl-[protein] = a thymidine in DNA + S-methyl-L-cysteinyl-[protein]</text>
        <dbReference type="Rhea" id="RHEA:53428"/>
        <dbReference type="Rhea" id="RHEA-COMP:10131"/>
        <dbReference type="Rhea" id="RHEA-COMP:10132"/>
        <dbReference type="Rhea" id="RHEA-COMP:13555"/>
        <dbReference type="Rhea" id="RHEA-COMP:13556"/>
        <dbReference type="ChEBI" id="CHEBI:29950"/>
        <dbReference type="ChEBI" id="CHEBI:82612"/>
        <dbReference type="ChEBI" id="CHEBI:137386"/>
        <dbReference type="ChEBI" id="CHEBI:137387"/>
        <dbReference type="EC" id="2.1.1.63"/>
    </reaction>
</comment>
<dbReference type="NCBIfam" id="TIGR00589">
    <property type="entry name" value="ogt"/>
    <property type="match status" value="1"/>
</dbReference>
<dbReference type="GO" id="GO:0003908">
    <property type="term" value="F:methylated-DNA-[protein]-cysteine S-methyltransferase activity"/>
    <property type="evidence" value="ECO:0007669"/>
    <property type="project" value="UniProtKB-EC"/>
</dbReference>
<dbReference type="InterPro" id="IPR008332">
    <property type="entry name" value="MethylG_MeTrfase_N"/>
</dbReference>
<evidence type="ECO:0000256" key="7">
    <source>
        <dbReference type="ARBA" id="ARBA00023204"/>
    </source>
</evidence>
<evidence type="ECO:0000256" key="8">
    <source>
        <dbReference type="ARBA" id="ARBA00049348"/>
    </source>
</evidence>
<keyword evidence="7" id="KW-0234">DNA repair</keyword>
<dbReference type="GO" id="GO:0006281">
    <property type="term" value="P:DNA repair"/>
    <property type="evidence" value="ECO:0007669"/>
    <property type="project" value="UniProtKB-KW"/>
</dbReference>
<evidence type="ECO:0000256" key="4">
    <source>
        <dbReference type="ARBA" id="ARBA00022603"/>
    </source>
</evidence>
<evidence type="ECO:0000256" key="6">
    <source>
        <dbReference type="ARBA" id="ARBA00022763"/>
    </source>
</evidence>
<keyword evidence="5 11" id="KW-0808">Transferase</keyword>
<dbReference type="Gene3D" id="3.30.160.70">
    <property type="entry name" value="Methylated DNA-protein cysteine methyltransferase domain"/>
    <property type="match status" value="1"/>
</dbReference>
<protein>
    <recommendedName>
        <fullName evidence="3">methylated-DNA--[protein]-cysteine S-methyltransferase</fullName>
        <ecNumber evidence="3">2.1.1.63</ecNumber>
    </recommendedName>
</protein>
<feature type="domain" description="Methylguanine DNA methyltransferase ribonuclease-like" evidence="10">
    <location>
        <begin position="10"/>
        <end position="85"/>
    </location>
</feature>
<keyword evidence="6" id="KW-0227">DNA damage</keyword>
<dbReference type="Pfam" id="PF01035">
    <property type="entry name" value="DNA_binding_1"/>
    <property type="match status" value="1"/>
</dbReference>
<sequence length="180" mass="19763">MSETIPATTVRYALVPSPIGPLLVAALGQEIVQVAFENQNFERVLEQLQVKFALPVQRDDDALAFAAEQFGEYFAGTRKTFELPTYKDAADRFITRVQHRLVTIPYGQTRTYGQLATELEKPGAARAVGSACAKNPLPLLQPCHRVVRSDGTMGEFSGTPRAKRYLLALEAGENPEPPTS</sequence>
<dbReference type="AlphaFoldDB" id="A0A543AFA9"/>
<comment type="catalytic activity">
    <reaction evidence="8">
        <text>a 6-O-methyl-2'-deoxyguanosine in DNA + L-cysteinyl-[protein] = S-methyl-L-cysteinyl-[protein] + a 2'-deoxyguanosine in DNA</text>
        <dbReference type="Rhea" id="RHEA:24000"/>
        <dbReference type="Rhea" id="RHEA-COMP:10131"/>
        <dbReference type="Rhea" id="RHEA-COMP:10132"/>
        <dbReference type="Rhea" id="RHEA-COMP:11367"/>
        <dbReference type="Rhea" id="RHEA-COMP:11368"/>
        <dbReference type="ChEBI" id="CHEBI:29950"/>
        <dbReference type="ChEBI" id="CHEBI:82612"/>
        <dbReference type="ChEBI" id="CHEBI:85445"/>
        <dbReference type="ChEBI" id="CHEBI:85448"/>
        <dbReference type="EC" id="2.1.1.63"/>
    </reaction>
</comment>
<dbReference type="SUPFAM" id="SSF46767">
    <property type="entry name" value="Methylated DNA-protein cysteine methyltransferase, C-terminal domain"/>
    <property type="match status" value="1"/>
</dbReference>
<dbReference type="PANTHER" id="PTHR10815">
    <property type="entry name" value="METHYLATED-DNA--PROTEIN-CYSTEINE METHYLTRANSFERASE"/>
    <property type="match status" value="1"/>
</dbReference>
<reference evidence="11 12" key="1">
    <citation type="submission" date="2019-06" db="EMBL/GenBank/DDBJ databases">
        <title>Sequencing the genomes of 1000 actinobacteria strains.</title>
        <authorList>
            <person name="Klenk H.-P."/>
        </authorList>
    </citation>
    <scope>NUCLEOTIDE SEQUENCE [LARGE SCALE GENOMIC DNA]</scope>
    <source>
        <strain evidence="11 12">DSM 24083</strain>
    </source>
</reference>
<dbReference type="Proteomes" id="UP000319746">
    <property type="component" value="Unassembled WGS sequence"/>
</dbReference>
<dbReference type="Pfam" id="PF02870">
    <property type="entry name" value="Methyltransf_1N"/>
    <property type="match status" value="1"/>
</dbReference>
<evidence type="ECO:0000259" key="10">
    <source>
        <dbReference type="Pfam" id="PF02870"/>
    </source>
</evidence>
<dbReference type="CDD" id="cd06445">
    <property type="entry name" value="ATase"/>
    <property type="match status" value="1"/>
</dbReference>
<comment type="similarity">
    <text evidence="2">Belongs to the MGMT family.</text>
</comment>
<dbReference type="PANTHER" id="PTHR10815:SF13">
    <property type="entry name" value="METHYLATED-DNA--PROTEIN-CYSTEINE METHYLTRANSFERASE"/>
    <property type="match status" value="1"/>
</dbReference>
<dbReference type="GO" id="GO:0032259">
    <property type="term" value="P:methylation"/>
    <property type="evidence" value="ECO:0007669"/>
    <property type="project" value="UniProtKB-KW"/>
</dbReference>
<keyword evidence="12" id="KW-1185">Reference proteome</keyword>
<dbReference type="OrthoDB" id="9802228at2"/>
<evidence type="ECO:0000256" key="3">
    <source>
        <dbReference type="ARBA" id="ARBA00011918"/>
    </source>
</evidence>
<feature type="domain" description="Methylated-DNA-[protein]-cysteine S-methyltransferase DNA binding" evidence="9">
    <location>
        <begin position="93"/>
        <end position="171"/>
    </location>
</feature>
<dbReference type="RefSeq" id="WP_141866731.1">
    <property type="nucleotide sequence ID" value="NZ_BAABAN010000005.1"/>
</dbReference>
<organism evidence="11 12">
    <name type="scientific">Enteractinococcus coprophilus</name>
    <dbReference type="NCBI Taxonomy" id="1027633"/>
    <lineage>
        <taxon>Bacteria</taxon>
        <taxon>Bacillati</taxon>
        <taxon>Actinomycetota</taxon>
        <taxon>Actinomycetes</taxon>
        <taxon>Micrococcales</taxon>
        <taxon>Micrococcaceae</taxon>
    </lineage>
</organism>
<keyword evidence="4 11" id="KW-0489">Methyltransferase</keyword>
<evidence type="ECO:0000259" key="9">
    <source>
        <dbReference type="Pfam" id="PF01035"/>
    </source>
</evidence>
<dbReference type="EMBL" id="VFOU01000003">
    <property type="protein sequence ID" value="TQL71254.1"/>
    <property type="molecule type" value="Genomic_DNA"/>
</dbReference>
<dbReference type="EC" id="2.1.1.63" evidence="3"/>
<proteinExistence type="inferred from homology"/>
<dbReference type="InterPro" id="IPR014048">
    <property type="entry name" value="MethylDNA_cys_MeTrfase_DNA-bd"/>
</dbReference>
<name>A0A543AFA9_9MICC</name>
<dbReference type="InterPro" id="IPR036631">
    <property type="entry name" value="MGMT_N_sf"/>
</dbReference>
<evidence type="ECO:0000256" key="5">
    <source>
        <dbReference type="ARBA" id="ARBA00022679"/>
    </source>
</evidence>
<evidence type="ECO:0000256" key="1">
    <source>
        <dbReference type="ARBA" id="ARBA00001286"/>
    </source>
</evidence>
<accession>A0A543AFA9</accession>